<proteinExistence type="predicted"/>
<feature type="compositionally biased region" description="Polar residues" evidence="1">
    <location>
        <begin position="1"/>
        <end position="15"/>
    </location>
</feature>
<evidence type="ECO:0000256" key="1">
    <source>
        <dbReference type="SAM" id="MobiDB-lite"/>
    </source>
</evidence>
<sequence>MMTRESVSTMSSSQTRHIDLEKLFTPAEDSGELTPQSRHRKMYSSSSFYLPSHPTVEEQVDLARRISRSLADSSNMKSKGQSMYVNRKKRSVKWVHDGE</sequence>
<feature type="compositionally biased region" description="Polar residues" evidence="1">
    <location>
        <begin position="71"/>
        <end position="84"/>
    </location>
</feature>
<gene>
    <name evidence="2" type="ORF">J437_LFUL005573</name>
</gene>
<reference evidence="2" key="2">
    <citation type="submission" date="2017-10" db="EMBL/GenBank/DDBJ databases">
        <title>Ladona fulva Genome sequencing and assembly.</title>
        <authorList>
            <person name="Murali S."/>
            <person name="Richards S."/>
            <person name="Bandaranaike D."/>
            <person name="Bellair M."/>
            <person name="Blankenburg K."/>
            <person name="Chao H."/>
            <person name="Dinh H."/>
            <person name="Doddapaneni H."/>
            <person name="Dugan-Rocha S."/>
            <person name="Elkadiri S."/>
            <person name="Gnanaolivu R."/>
            <person name="Hernandez B."/>
            <person name="Skinner E."/>
            <person name="Javaid M."/>
            <person name="Lee S."/>
            <person name="Li M."/>
            <person name="Ming W."/>
            <person name="Munidasa M."/>
            <person name="Muniz J."/>
            <person name="Nguyen L."/>
            <person name="Hughes D."/>
            <person name="Osuji N."/>
            <person name="Pu L.-L."/>
            <person name="Puazo M."/>
            <person name="Qu C."/>
            <person name="Quiroz J."/>
            <person name="Raj R."/>
            <person name="Weissenberger G."/>
            <person name="Xin Y."/>
            <person name="Zou X."/>
            <person name="Han Y."/>
            <person name="Worley K."/>
            <person name="Muzny D."/>
            <person name="Gibbs R."/>
        </authorList>
    </citation>
    <scope>NUCLEOTIDE SEQUENCE</scope>
    <source>
        <strain evidence="2">Sampled in the wild</strain>
    </source>
</reference>
<dbReference type="Proteomes" id="UP000792457">
    <property type="component" value="Unassembled WGS sequence"/>
</dbReference>
<feature type="region of interest" description="Disordered" evidence="1">
    <location>
        <begin position="71"/>
        <end position="99"/>
    </location>
</feature>
<evidence type="ECO:0000313" key="3">
    <source>
        <dbReference type="Proteomes" id="UP000792457"/>
    </source>
</evidence>
<dbReference type="OrthoDB" id="300641at2759"/>
<protein>
    <submittedName>
        <fullName evidence="2">Uncharacterized protein</fullName>
    </submittedName>
</protein>
<dbReference type="AlphaFoldDB" id="A0A8K0JX55"/>
<feature type="region of interest" description="Disordered" evidence="1">
    <location>
        <begin position="1"/>
        <end position="50"/>
    </location>
</feature>
<dbReference type="EMBL" id="KZ308181">
    <property type="protein sequence ID" value="KAG8223961.1"/>
    <property type="molecule type" value="Genomic_DNA"/>
</dbReference>
<reference evidence="2" key="1">
    <citation type="submission" date="2013-04" db="EMBL/GenBank/DDBJ databases">
        <authorList>
            <person name="Qu J."/>
            <person name="Murali S.C."/>
            <person name="Bandaranaike D."/>
            <person name="Bellair M."/>
            <person name="Blankenburg K."/>
            <person name="Chao H."/>
            <person name="Dinh H."/>
            <person name="Doddapaneni H."/>
            <person name="Downs B."/>
            <person name="Dugan-Rocha S."/>
            <person name="Elkadiri S."/>
            <person name="Gnanaolivu R.D."/>
            <person name="Hernandez B."/>
            <person name="Javaid M."/>
            <person name="Jayaseelan J.C."/>
            <person name="Lee S."/>
            <person name="Li M."/>
            <person name="Ming W."/>
            <person name="Munidasa M."/>
            <person name="Muniz J."/>
            <person name="Nguyen L."/>
            <person name="Ongeri F."/>
            <person name="Osuji N."/>
            <person name="Pu L.-L."/>
            <person name="Puazo M."/>
            <person name="Qu C."/>
            <person name="Quiroz J."/>
            <person name="Raj R."/>
            <person name="Weissenberger G."/>
            <person name="Xin Y."/>
            <person name="Zou X."/>
            <person name="Han Y."/>
            <person name="Richards S."/>
            <person name="Worley K."/>
            <person name="Muzny D."/>
            <person name="Gibbs R."/>
        </authorList>
    </citation>
    <scope>NUCLEOTIDE SEQUENCE</scope>
    <source>
        <strain evidence="2">Sampled in the wild</strain>
    </source>
</reference>
<keyword evidence="3" id="KW-1185">Reference proteome</keyword>
<comment type="caution">
    <text evidence="2">The sequence shown here is derived from an EMBL/GenBank/DDBJ whole genome shotgun (WGS) entry which is preliminary data.</text>
</comment>
<evidence type="ECO:0000313" key="2">
    <source>
        <dbReference type="EMBL" id="KAG8223961.1"/>
    </source>
</evidence>
<accession>A0A8K0JX55</accession>
<organism evidence="2 3">
    <name type="scientific">Ladona fulva</name>
    <name type="common">Scarce chaser dragonfly</name>
    <name type="synonym">Libellula fulva</name>
    <dbReference type="NCBI Taxonomy" id="123851"/>
    <lineage>
        <taxon>Eukaryota</taxon>
        <taxon>Metazoa</taxon>
        <taxon>Ecdysozoa</taxon>
        <taxon>Arthropoda</taxon>
        <taxon>Hexapoda</taxon>
        <taxon>Insecta</taxon>
        <taxon>Pterygota</taxon>
        <taxon>Palaeoptera</taxon>
        <taxon>Odonata</taxon>
        <taxon>Epiprocta</taxon>
        <taxon>Anisoptera</taxon>
        <taxon>Libelluloidea</taxon>
        <taxon>Libellulidae</taxon>
        <taxon>Ladona</taxon>
    </lineage>
</organism>
<name>A0A8K0JX55_LADFU</name>